<dbReference type="RefSeq" id="WP_285870061.1">
    <property type="nucleotide sequence ID" value="NZ_JARFYM010000014.1"/>
</dbReference>
<dbReference type="PANTHER" id="PTHR46383:SF2">
    <property type="entry name" value="AMINOTRANSFERASE"/>
    <property type="match status" value="1"/>
</dbReference>
<comment type="catalytic activity">
    <reaction evidence="7">
        <text>L-aspartate + 2-oxoglutarate = oxaloacetate + L-glutamate</text>
        <dbReference type="Rhea" id="RHEA:21824"/>
        <dbReference type="ChEBI" id="CHEBI:16452"/>
        <dbReference type="ChEBI" id="CHEBI:16810"/>
        <dbReference type="ChEBI" id="CHEBI:29985"/>
        <dbReference type="ChEBI" id="CHEBI:29991"/>
        <dbReference type="EC" id="2.6.1.1"/>
    </reaction>
</comment>
<dbReference type="InterPro" id="IPR050596">
    <property type="entry name" value="AspAT/PAT-like"/>
</dbReference>
<evidence type="ECO:0000256" key="3">
    <source>
        <dbReference type="ARBA" id="ARBA00012753"/>
    </source>
</evidence>
<reference evidence="9" key="1">
    <citation type="submission" date="2023-06" db="EMBL/GenBank/DDBJ databases">
        <title>Phylogenetic Diversity of Rhizobium strains.</title>
        <authorList>
            <person name="Moura F.T."/>
            <person name="Helene L.C.F."/>
            <person name="Hungria M."/>
        </authorList>
    </citation>
    <scope>NUCLEOTIDE SEQUENCE</scope>
    <source>
        <strain evidence="9">CCGE526</strain>
    </source>
</reference>
<dbReference type="PANTHER" id="PTHR46383">
    <property type="entry name" value="ASPARTATE AMINOTRANSFERASE"/>
    <property type="match status" value="1"/>
</dbReference>
<dbReference type="Proteomes" id="UP001172645">
    <property type="component" value="Unassembled WGS sequence"/>
</dbReference>
<dbReference type="Gene3D" id="3.40.640.10">
    <property type="entry name" value="Type I PLP-dependent aspartate aminotransferase-like (Major domain)"/>
    <property type="match status" value="1"/>
</dbReference>
<dbReference type="InterPro" id="IPR015424">
    <property type="entry name" value="PyrdxlP-dep_Trfase"/>
</dbReference>
<name>A0ABT7JWU9_9HYPH</name>
<evidence type="ECO:0000256" key="7">
    <source>
        <dbReference type="ARBA" id="ARBA00049185"/>
    </source>
</evidence>
<evidence type="ECO:0000256" key="5">
    <source>
        <dbReference type="ARBA" id="ARBA00022679"/>
    </source>
</evidence>
<dbReference type="EC" id="2.6.1.1" evidence="3"/>
<evidence type="ECO:0000256" key="4">
    <source>
        <dbReference type="ARBA" id="ARBA00022576"/>
    </source>
</evidence>
<accession>A0ABT7JWU9</accession>
<dbReference type="Pfam" id="PF00155">
    <property type="entry name" value="Aminotran_1_2"/>
    <property type="match status" value="1"/>
</dbReference>
<dbReference type="InterPro" id="IPR015421">
    <property type="entry name" value="PyrdxlP-dep_Trfase_major"/>
</dbReference>
<proteinExistence type="inferred from homology"/>
<feature type="domain" description="Aminotransferase class I/classII large" evidence="8">
    <location>
        <begin position="32"/>
        <end position="380"/>
    </location>
</feature>
<dbReference type="EMBL" id="JARFYM010000014">
    <property type="protein sequence ID" value="MDL2400792.1"/>
    <property type="molecule type" value="Genomic_DNA"/>
</dbReference>
<dbReference type="CDD" id="cd00609">
    <property type="entry name" value="AAT_like"/>
    <property type="match status" value="1"/>
</dbReference>
<comment type="caution">
    <text evidence="9">The sequence shown here is derived from an EMBL/GenBank/DDBJ whole genome shotgun (WGS) entry which is preliminary data.</text>
</comment>
<evidence type="ECO:0000313" key="9">
    <source>
        <dbReference type="EMBL" id="MDL2400792.1"/>
    </source>
</evidence>
<evidence type="ECO:0000256" key="6">
    <source>
        <dbReference type="ARBA" id="ARBA00022898"/>
    </source>
</evidence>
<keyword evidence="10" id="KW-1185">Reference proteome</keyword>
<keyword evidence="4 9" id="KW-0032">Aminotransferase</keyword>
<organism evidence="9 10">
    <name type="scientific">Rhizobium mayense</name>
    <dbReference type="NCBI Taxonomy" id="1312184"/>
    <lineage>
        <taxon>Bacteria</taxon>
        <taxon>Pseudomonadati</taxon>
        <taxon>Pseudomonadota</taxon>
        <taxon>Alphaproteobacteria</taxon>
        <taxon>Hyphomicrobiales</taxon>
        <taxon>Rhizobiaceae</taxon>
        <taxon>Rhizobium/Agrobacterium group</taxon>
        <taxon>Rhizobium</taxon>
    </lineage>
</organism>
<evidence type="ECO:0000313" key="10">
    <source>
        <dbReference type="Proteomes" id="UP001172645"/>
    </source>
</evidence>
<comment type="similarity">
    <text evidence="2">Belongs to the class-I pyridoxal-phosphate-dependent aminotransferase family.</text>
</comment>
<dbReference type="InterPro" id="IPR004839">
    <property type="entry name" value="Aminotransferase_I/II_large"/>
</dbReference>
<comment type="cofactor">
    <cofactor evidence="1">
        <name>pyridoxal 5'-phosphate</name>
        <dbReference type="ChEBI" id="CHEBI:597326"/>
    </cofactor>
</comment>
<protein>
    <recommendedName>
        <fullName evidence="3">aspartate transaminase</fullName>
        <ecNumber evidence="3">2.6.1.1</ecNumber>
    </recommendedName>
</protein>
<gene>
    <name evidence="9" type="ORF">PY649_17940</name>
</gene>
<evidence type="ECO:0000259" key="8">
    <source>
        <dbReference type="Pfam" id="PF00155"/>
    </source>
</evidence>
<keyword evidence="6" id="KW-0663">Pyridoxal phosphate</keyword>
<dbReference type="SUPFAM" id="SSF53383">
    <property type="entry name" value="PLP-dependent transferases"/>
    <property type="match status" value="1"/>
</dbReference>
<evidence type="ECO:0000256" key="1">
    <source>
        <dbReference type="ARBA" id="ARBA00001933"/>
    </source>
</evidence>
<dbReference type="GO" id="GO:0008483">
    <property type="term" value="F:transaminase activity"/>
    <property type="evidence" value="ECO:0007669"/>
    <property type="project" value="UniProtKB-KW"/>
</dbReference>
<sequence>MFSLSKRSDVEPFHAMDVLAEATRRRQAGHAVISMAVGQPSHPTPQAALEASREALGHGRIGYTDALGTLALKRALAGHYQVRHGLTIDPKRIAITTGSSAGFNLAFLTLFDPGDSVAIARPGYPAYRNILAALGLDVLEVPVTAETQFTLTPESLEAAQAASGKRLKGVLLASPANPTGTVTGRAALKALADYCADRSIAFISDEIYHGLTFVGEETSALELTDEAIVINSFSKYYCMTGWRIGWMVLPERLVRPIERVAQSLYISAPELSQIAAAAALGAGAELDVYRESYRRNRDFLMRRLPEIGFSIASPMDGAFYAYVDVSKFTNDSMAFARKMLAEINVAATPGLDFDPIEGHRTMRISYAGSNAEIEEAAERIAAWLK</sequence>
<keyword evidence="5" id="KW-0808">Transferase</keyword>
<evidence type="ECO:0000256" key="2">
    <source>
        <dbReference type="ARBA" id="ARBA00007441"/>
    </source>
</evidence>